<evidence type="ECO:0000313" key="2">
    <source>
        <dbReference type="EMBL" id="MDX8335417.1"/>
    </source>
</evidence>
<reference evidence="3" key="1">
    <citation type="submission" date="2023-07" db="EMBL/GenBank/DDBJ databases">
        <authorList>
            <person name="Colorado M.A."/>
            <person name="Villamil L.M."/>
            <person name="Melo J.F."/>
            <person name="Rodriguez J.A."/>
            <person name="Ruiz R.Y."/>
        </authorList>
    </citation>
    <scope>NUCLEOTIDE SEQUENCE [LARGE SCALE GENOMIC DNA]</scope>
    <source>
        <strain evidence="3">C33</strain>
    </source>
</reference>
<dbReference type="EMBL" id="JAVIKH010000002">
    <property type="protein sequence ID" value="MDX8335417.1"/>
    <property type="molecule type" value="Genomic_DNA"/>
</dbReference>
<dbReference type="PANTHER" id="PTHR35804:SF1">
    <property type="entry name" value="LYSINE EXPORTER LYSO"/>
    <property type="match status" value="1"/>
</dbReference>
<proteinExistence type="predicted"/>
<sequence length="199" mass="20923">MSGICLSIIIGGIVGYFFQTPILSLYSDHFIDLGLCLLLFFVGIDIGDNSSVFSNLKTYGKKIWLLPFSTILGSLLGGIIGSLVLPISIGEGLAISSGLGWYSLSAIELSKISAELGSIAFLSNVFREILAILTIPLIAKSIGSFESISTAGATAMDSLLPVINKSNSSDISIIAFFSGVVLTTSVPILVPIIVKVFNL</sequence>
<protein>
    <submittedName>
        <fullName evidence="2">Lysine exporter LysO family protein</fullName>
    </submittedName>
</protein>
<feature type="transmembrane region" description="Helical" evidence="1">
    <location>
        <begin position="68"/>
        <end position="89"/>
    </location>
</feature>
<feature type="transmembrane region" description="Helical" evidence="1">
    <location>
        <begin position="101"/>
        <end position="122"/>
    </location>
</feature>
<dbReference type="PANTHER" id="PTHR35804">
    <property type="entry name" value="LYSINE EXPORTER LYSO"/>
    <property type="match status" value="1"/>
</dbReference>
<organism evidence="2 3">
    <name type="scientific">Candidatus Cetobacterium colombiensis</name>
    <dbReference type="NCBI Taxonomy" id="3073100"/>
    <lineage>
        <taxon>Bacteria</taxon>
        <taxon>Fusobacteriati</taxon>
        <taxon>Fusobacteriota</taxon>
        <taxon>Fusobacteriia</taxon>
        <taxon>Fusobacteriales</taxon>
        <taxon>Fusobacteriaceae</taxon>
        <taxon>Cetobacterium</taxon>
    </lineage>
</organism>
<gene>
    <name evidence="2" type="ORF">RFV38_02715</name>
</gene>
<dbReference type="Proteomes" id="UP001279681">
    <property type="component" value="Unassembled WGS sequence"/>
</dbReference>
<evidence type="ECO:0000256" key="1">
    <source>
        <dbReference type="SAM" id="Phobius"/>
    </source>
</evidence>
<comment type="caution">
    <text evidence="2">The sequence shown here is derived from an EMBL/GenBank/DDBJ whole genome shotgun (WGS) entry which is preliminary data.</text>
</comment>
<keyword evidence="1" id="KW-0812">Transmembrane</keyword>
<feature type="transmembrane region" description="Helical" evidence="1">
    <location>
        <begin position="171"/>
        <end position="194"/>
    </location>
</feature>
<name>A0ABU4W7A3_9FUSO</name>
<dbReference type="Pfam" id="PF03956">
    <property type="entry name" value="Lys_export"/>
    <property type="match status" value="1"/>
</dbReference>
<keyword evidence="1" id="KW-1133">Transmembrane helix</keyword>
<keyword evidence="1" id="KW-0472">Membrane</keyword>
<feature type="transmembrane region" description="Helical" evidence="1">
    <location>
        <begin position="29"/>
        <end position="47"/>
    </location>
</feature>
<dbReference type="RefSeq" id="WP_320312818.1">
    <property type="nucleotide sequence ID" value="NZ_JAVIKH010000002.1"/>
</dbReference>
<keyword evidence="3" id="KW-1185">Reference proteome</keyword>
<evidence type="ECO:0000313" key="3">
    <source>
        <dbReference type="Proteomes" id="UP001279681"/>
    </source>
</evidence>
<feature type="transmembrane region" description="Helical" evidence="1">
    <location>
        <begin position="129"/>
        <end position="151"/>
    </location>
</feature>
<dbReference type="InterPro" id="IPR005642">
    <property type="entry name" value="LysO"/>
</dbReference>
<accession>A0ABU4W7A3</accession>